<keyword evidence="4 6" id="KW-1133">Transmembrane helix</keyword>
<keyword evidence="3 6" id="KW-0812">Transmembrane</keyword>
<dbReference type="GO" id="GO:0005886">
    <property type="term" value="C:plasma membrane"/>
    <property type="evidence" value="ECO:0007669"/>
    <property type="project" value="UniProtKB-SubCell"/>
</dbReference>
<evidence type="ECO:0000313" key="8">
    <source>
        <dbReference type="Proteomes" id="UP000283817"/>
    </source>
</evidence>
<dbReference type="Pfam" id="PF07690">
    <property type="entry name" value="MFS_1"/>
    <property type="match status" value="1"/>
</dbReference>
<evidence type="ECO:0000256" key="2">
    <source>
        <dbReference type="ARBA" id="ARBA00022475"/>
    </source>
</evidence>
<dbReference type="AlphaFoldDB" id="A0A444I7G4"/>
<feature type="transmembrane region" description="Helical" evidence="6">
    <location>
        <begin position="135"/>
        <end position="160"/>
    </location>
</feature>
<dbReference type="GO" id="GO:0022857">
    <property type="term" value="F:transmembrane transporter activity"/>
    <property type="evidence" value="ECO:0007669"/>
    <property type="project" value="InterPro"/>
</dbReference>
<feature type="transmembrane region" description="Helical" evidence="6">
    <location>
        <begin position="216"/>
        <end position="237"/>
    </location>
</feature>
<feature type="transmembrane region" description="Helical" evidence="6">
    <location>
        <begin position="314"/>
        <end position="332"/>
    </location>
</feature>
<dbReference type="SUPFAM" id="SSF103473">
    <property type="entry name" value="MFS general substrate transporter"/>
    <property type="match status" value="1"/>
</dbReference>
<dbReference type="InterPro" id="IPR036259">
    <property type="entry name" value="MFS_trans_sf"/>
</dbReference>
<gene>
    <name evidence="7" type="ORF">EHI47_07420</name>
</gene>
<feature type="transmembrane region" description="Helical" evidence="6">
    <location>
        <begin position="370"/>
        <end position="388"/>
    </location>
</feature>
<feature type="transmembrane region" description="Helical" evidence="6">
    <location>
        <begin position="95"/>
        <end position="123"/>
    </location>
</feature>
<reference evidence="7 8" key="1">
    <citation type="submission" date="2019-01" db="EMBL/GenBank/DDBJ databases">
        <title>RHIZO-ID as a novel technology for direct rhizobia identification.</title>
        <authorList>
            <person name="De Meyer S.E."/>
        </authorList>
    </citation>
    <scope>NUCLEOTIDE SEQUENCE [LARGE SCALE GENOMIC DNA]</scope>
    <source>
        <strain evidence="7 8">WSM448</strain>
    </source>
</reference>
<dbReference type="Proteomes" id="UP000283817">
    <property type="component" value="Unassembled WGS sequence"/>
</dbReference>
<evidence type="ECO:0000313" key="7">
    <source>
        <dbReference type="EMBL" id="RWX34219.1"/>
    </source>
</evidence>
<dbReference type="RefSeq" id="WP_128410153.1">
    <property type="nucleotide sequence ID" value="NZ_SBHX01000017.1"/>
</dbReference>
<comment type="caution">
    <text evidence="7">The sequence shown here is derived from an EMBL/GenBank/DDBJ whole genome shotgun (WGS) entry which is preliminary data.</text>
</comment>
<dbReference type="Gene3D" id="1.20.1250.20">
    <property type="entry name" value="MFS general substrate transporter like domains"/>
    <property type="match status" value="1"/>
</dbReference>
<feature type="transmembrane region" description="Helical" evidence="6">
    <location>
        <begin position="166"/>
        <end position="184"/>
    </location>
</feature>
<sequence>MPTNKQKIAYALFTVLSFGLVGVGIVLPSWIAFQVGGSKLVGLILLASSLAGVLLAPVAGHLVDKHDRKAMSAIGQATRAIAMLLVGFAEGSSALWGEILLIVSSIAGAFGFAVLSGSLGGLLQRIIPAVERAGFALRMSVAKQIGIACGTGAAGIALYYLGSSAAAYLFGAISFICIGLLRVLPTSQYHSHGTATGGFLASNLEALRYFLRRPECLAAVLFTGLSYSIIQVTNLLLPGFVTNSLHGDSSLFGMLEMVAALAGAASALLVSGKRIAELLRRRMIPILVMSGLSLVAFSFSQISLIAVITYCASGMLWSVCRALASANFLIVVDNEMIGRAQGFSTLLTSAFGGIIYLVPIMLPAVGEADLYLGCGLAIILCVVLVSFLSRPRSIPIRE</sequence>
<dbReference type="InterPro" id="IPR011701">
    <property type="entry name" value="MFS"/>
</dbReference>
<proteinExistence type="predicted"/>
<feature type="transmembrane region" description="Helical" evidence="6">
    <location>
        <begin position="344"/>
        <end position="364"/>
    </location>
</feature>
<feature type="transmembrane region" description="Helical" evidence="6">
    <location>
        <begin position="43"/>
        <end position="63"/>
    </location>
</feature>
<dbReference type="PANTHER" id="PTHR23513">
    <property type="entry name" value="INTEGRAL MEMBRANE EFFLUX PROTEIN-RELATED"/>
    <property type="match status" value="1"/>
</dbReference>
<name>A0A444I7G4_RHILE</name>
<feature type="transmembrane region" description="Helical" evidence="6">
    <location>
        <begin position="249"/>
        <end position="271"/>
    </location>
</feature>
<evidence type="ECO:0000256" key="4">
    <source>
        <dbReference type="ARBA" id="ARBA00022989"/>
    </source>
</evidence>
<evidence type="ECO:0000256" key="5">
    <source>
        <dbReference type="ARBA" id="ARBA00023136"/>
    </source>
</evidence>
<dbReference type="PANTHER" id="PTHR23513:SF6">
    <property type="entry name" value="MAJOR FACILITATOR SUPERFAMILY ASSOCIATED DOMAIN-CONTAINING PROTEIN"/>
    <property type="match status" value="1"/>
</dbReference>
<organism evidence="7 8">
    <name type="scientific">Rhizobium leguminosarum</name>
    <dbReference type="NCBI Taxonomy" id="384"/>
    <lineage>
        <taxon>Bacteria</taxon>
        <taxon>Pseudomonadati</taxon>
        <taxon>Pseudomonadota</taxon>
        <taxon>Alphaproteobacteria</taxon>
        <taxon>Hyphomicrobiales</taxon>
        <taxon>Rhizobiaceae</taxon>
        <taxon>Rhizobium/Agrobacterium group</taxon>
        <taxon>Rhizobium</taxon>
    </lineage>
</organism>
<feature type="transmembrane region" description="Helical" evidence="6">
    <location>
        <begin position="283"/>
        <end position="308"/>
    </location>
</feature>
<dbReference type="EMBL" id="SBHX01000017">
    <property type="protein sequence ID" value="RWX34219.1"/>
    <property type="molecule type" value="Genomic_DNA"/>
</dbReference>
<evidence type="ECO:0000256" key="1">
    <source>
        <dbReference type="ARBA" id="ARBA00004651"/>
    </source>
</evidence>
<feature type="transmembrane region" description="Helical" evidence="6">
    <location>
        <begin position="70"/>
        <end position="89"/>
    </location>
</feature>
<comment type="subcellular location">
    <subcellularLocation>
        <location evidence="1">Cell membrane</location>
        <topology evidence="1">Multi-pass membrane protein</topology>
    </subcellularLocation>
</comment>
<accession>A0A444I7G4</accession>
<feature type="transmembrane region" description="Helical" evidence="6">
    <location>
        <begin position="9"/>
        <end position="31"/>
    </location>
</feature>
<keyword evidence="2" id="KW-1003">Cell membrane</keyword>
<evidence type="ECO:0000256" key="3">
    <source>
        <dbReference type="ARBA" id="ARBA00022692"/>
    </source>
</evidence>
<evidence type="ECO:0000256" key="6">
    <source>
        <dbReference type="SAM" id="Phobius"/>
    </source>
</evidence>
<protein>
    <submittedName>
        <fullName evidence="7">MFS transporter</fullName>
    </submittedName>
</protein>
<keyword evidence="5 6" id="KW-0472">Membrane</keyword>